<keyword evidence="3" id="KW-1185">Reference proteome</keyword>
<name>A0A4Y2UYT3_ARAVE</name>
<dbReference type="EMBL" id="BGPR01041188">
    <property type="protein sequence ID" value="GBO17434.1"/>
    <property type="molecule type" value="Genomic_DNA"/>
</dbReference>
<accession>A0A4Y2UYT3</accession>
<dbReference type="AlphaFoldDB" id="A0A4Y2UYT3"/>
<evidence type="ECO:0000313" key="1">
    <source>
        <dbReference type="EMBL" id="GBO17432.1"/>
    </source>
</evidence>
<dbReference type="EMBL" id="BGPR01041187">
    <property type="protein sequence ID" value="GBO17432.1"/>
    <property type="molecule type" value="Genomic_DNA"/>
</dbReference>
<organism evidence="1 3">
    <name type="scientific">Araneus ventricosus</name>
    <name type="common">Orbweaver spider</name>
    <name type="synonym">Epeira ventricosa</name>
    <dbReference type="NCBI Taxonomy" id="182803"/>
    <lineage>
        <taxon>Eukaryota</taxon>
        <taxon>Metazoa</taxon>
        <taxon>Ecdysozoa</taxon>
        <taxon>Arthropoda</taxon>
        <taxon>Chelicerata</taxon>
        <taxon>Arachnida</taxon>
        <taxon>Araneae</taxon>
        <taxon>Araneomorphae</taxon>
        <taxon>Entelegynae</taxon>
        <taxon>Araneoidea</taxon>
        <taxon>Araneidae</taxon>
        <taxon>Araneus</taxon>
    </lineage>
</organism>
<evidence type="ECO:0000313" key="3">
    <source>
        <dbReference type="Proteomes" id="UP000499080"/>
    </source>
</evidence>
<dbReference type="Proteomes" id="UP000499080">
    <property type="component" value="Unassembled WGS sequence"/>
</dbReference>
<comment type="caution">
    <text evidence="1">The sequence shown here is derived from an EMBL/GenBank/DDBJ whole genome shotgun (WGS) entry which is preliminary data.</text>
</comment>
<reference evidence="1 3" key="1">
    <citation type="journal article" date="2019" name="Sci. Rep.">
        <title>Orb-weaving spider Araneus ventricosus genome elucidates the spidroin gene catalogue.</title>
        <authorList>
            <person name="Kono N."/>
            <person name="Nakamura H."/>
            <person name="Ohtoshi R."/>
            <person name="Moran D.A.P."/>
            <person name="Shinohara A."/>
            <person name="Yoshida Y."/>
            <person name="Fujiwara M."/>
            <person name="Mori M."/>
            <person name="Tomita M."/>
            <person name="Arakawa K."/>
        </authorList>
    </citation>
    <scope>NUCLEOTIDE SEQUENCE [LARGE SCALE GENOMIC DNA]</scope>
</reference>
<sequence length="88" mass="9676">MLTVYKRSANAFEEQLWGFVCSASWKTGELSSIESAVTVIISDLLTVCVAKSQSAITVMTIELLPVCVVNLYKSSCYLCCVSFLHICE</sequence>
<evidence type="ECO:0000313" key="2">
    <source>
        <dbReference type="EMBL" id="GBO17434.1"/>
    </source>
</evidence>
<proteinExistence type="predicted"/>
<gene>
    <name evidence="1" type="ORF">AVEN_232837_1</name>
    <name evidence="2" type="ORF">AVEN_42313_1</name>
</gene>
<protein>
    <submittedName>
        <fullName evidence="1">Uncharacterized protein</fullName>
    </submittedName>
</protein>